<dbReference type="EMBL" id="BNAF01000001">
    <property type="protein sequence ID" value="GHE23276.1"/>
    <property type="molecule type" value="Genomic_DNA"/>
</dbReference>
<keyword evidence="5 8" id="KW-0067">ATP-binding</keyword>
<dbReference type="RefSeq" id="WP_189624776.1">
    <property type="nucleotide sequence ID" value="NZ_BNAF01000001.1"/>
</dbReference>
<comment type="catalytic activity">
    <reaction evidence="7 8 9">
        <text>tRNA(Lys) + L-lysine + ATP = L-lysyl-tRNA(Lys) + AMP + diphosphate</text>
        <dbReference type="Rhea" id="RHEA:20792"/>
        <dbReference type="Rhea" id="RHEA-COMP:9696"/>
        <dbReference type="Rhea" id="RHEA-COMP:9697"/>
        <dbReference type="ChEBI" id="CHEBI:30616"/>
        <dbReference type="ChEBI" id="CHEBI:32551"/>
        <dbReference type="ChEBI" id="CHEBI:33019"/>
        <dbReference type="ChEBI" id="CHEBI:78442"/>
        <dbReference type="ChEBI" id="CHEBI:78529"/>
        <dbReference type="ChEBI" id="CHEBI:456215"/>
        <dbReference type="EC" id="6.1.1.6"/>
    </reaction>
</comment>
<organism evidence="11 12">
    <name type="scientific">Sphingobacterium griseoflavum</name>
    <dbReference type="NCBI Taxonomy" id="1474952"/>
    <lineage>
        <taxon>Bacteria</taxon>
        <taxon>Pseudomonadati</taxon>
        <taxon>Bacteroidota</taxon>
        <taxon>Sphingobacteriia</taxon>
        <taxon>Sphingobacteriales</taxon>
        <taxon>Sphingobacteriaceae</taxon>
        <taxon>Sphingobacterium</taxon>
    </lineage>
</organism>
<dbReference type="Gene3D" id="3.30.930.10">
    <property type="entry name" value="Bira Bifunctional Protein, Domain 2"/>
    <property type="match status" value="1"/>
</dbReference>
<evidence type="ECO:0000256" key="8">
    <source>
        <dbReference type="HAMAP-Rule" id="MF_00252"/>
    </source>
</evidence>
<dbReference type="PRINTS" id="PR00982">
    <property type="entry name" value="TRNASYNTHLYS"/>
</dbReference>
<dbReference type="InterPro" id="IPR012340">
    <property type="entry name" value="NA-bd_OB-fold"/>
</dbReference>
<dbReference type="NCBIfam" id="NF001756">
    <property type="entry name" value="PRK00484.1"/>
    <property type="match status" value="1"/>
</dbReference>
<dbReference type="InterPro" id="IPR004365">
    <property type="entry name" value="NA-bd_OB_tRNA"/>
</dbReference>
<evidence type="ECO:0000259" key="10">
    <source>
        <dbReference type="PROSITE" id="PS50862"/>
    </source>
</evidence>
<keyword evidence="8 9" id="KW-0460">Magnesium</keyword>
<comment type="cofactor">
    <cofactor evidence="8 9">
        <name>Mg(2+)</name>
        <dbReference type="ChEBI" id="CHEBI:18420"/>
    </cofactor>
    <text evidence="8 9">Binds 3 Mg(2+) ions per subunit.</text>
</comment>
<dbReference type="InterPro" id="IPR045864">
    <property type="entry name" value="aa-tRNA-synth_II/BPL/LPL"/>
</dbReference>
<dbReference type="Pfam" id="PF01336">
    <property type="entry name" value="tRNA_anti-codon"/>
    <property type="match status" value="1"/>
</dbReference>
<dbReference type="EC" id="6.1.1.6" evidence="8"/>
<protein>
    <recommendedName>
        <fullName evidence="8">Lysine--tRNA ligase</fullName>
        <ecNumber evidence="8">6.1.1.6</ecNumber>
    </recommendedName>
    <alternativeName>
        <fullName evidence="8">Lysyl-tRNA synthetase</fullName>
        <shortName evidence="8">LysRS</shortName>
    </alternativeName>
</protein>
<sequence length="572" mass="65537">MSTVLSEQEQQRRLNLQAIIDLGINPYPADEFEVNVTAADILANYERDKLNYKSIRIAGRMMSRRVMGSASFMELQDATGRVQAYVKRDDLCPDEDKTYYNTVFKKLLDIGDIVGVEGYVFTTQTGEISIHVEKLTILTKSLRPLPIVKEAEGKTFDAFTDPEQRYRMRYVDLIVNPQNRDIFIKRTKLFTAMRDFFNSAGYMEVETPILQSIPGGATARPFMTHHNALDIPLYLRIANELYLKRLIVGGFEGVYEFSKNFRNEGMDRTHNPEFTAMEIYVAYKDYNWMMNFTEQLLEKCAIAVNGSTKVTFGEHHIDFKAPYKRVTMAQSILDFTGFDIIGKTEEELREAAKGMGIDVNETMGKGKLIDEIFGEKCEGNYIQPTFITDYPIEMSPLTKKHRDNPELTERFELMVCGKEIANAYSELNDPIDQRERFEEQLRLSEKGDDEAMFIDQDFLRALEYGMPPTSGLGIGMDRLIMFLTNNASIQEVLFFPQMRPEKAAQLADVKDYTAQGVPAEWVPVLQKMGLTTVELLKEANPNKVFNDLGGLRKKMKLDIAMPSKEDVFTWFD</sequence>
<keyword evidence="2 8" id="KW-0436">Ligase</keyword>
<evidence type="ECO:0000256" key="7">
    <source>
        <dbReference type="ARBA" id="ARBA00048573"/>
    </source>
</evidence>
<feature type="binding site" evidence="8">
    <location>
        <position position="419"/>
    </location>
    <ligand>
        <name>Mg(2+)</name>
        <dbReference type="ChEBI" id="CHEBI:18420"/>
        <label>2</label>
    </ligand>
</feature>
<name>A0ABQ3HPT1_9SPHI</name>
<evidence type="ECO:0000256" key="4">
    <source>
        <dbReference type="ARBA" id="ARBA00022741"/>
    </source>
</evidence>
<feature type="binding site" evidence="8">
    <location>
        <position position="412"/>
    </location>
    <ligand>
        <name>Mg(2+)</name>
        <dbReference type="ChEBI" id="CHEBI:18420"/>
        <label>1</label>
    </ligand>
</feature>
<keyword evidence="8" id="KW-0963">Cytoplasm</keyword>
<dbReference type="SUPFAM" id="SSF50249">
    <property type="entry name" value="Nucleic acid-binding proteins"/>
    <property type="match status" value="1"/>
</dbReference>
<dbReference type="InterPro" id="IPR004364">
    <property type="entry name" value="Aa-tRNA-synt_II"/>
</dbReference>
<dbReference type="PANTHER" id="PTHR42918">
    <property type="entry name" value="LYSYL-TRNA SYNTHETASE"/>
    <property type="match status" value="1"/>
</dbReference>
<keyword evidence="4 8" id="KW-0547">Nucleotide-binding</keyword>
<dbReference type="InterPro" id="IPR018149">
    <property type="entry name" value="Lys-tRNA-synth_II_C"/>
</dbReference>
<keyword evidence="3 8" id="KW-0479">Metal-binding</keyword>
<proteinExistence type="inferred from homology"/>
<dbReference type="PANTHER" id="PTHR42918:SF15">
    <property type="entry name" value="LYSINE--TRNA LIGASE, CHLOROPLASTIC_MITOCHONDRIAL"/>
    <property type="match status" value="1"/>
</dbReference>
<evidence type="ECO:0000313" key="11">
    <source>
        <dbReference type="EMBL" id="GHE23276.1"/>
    </source>
</evidence>
<comment type="similarity">
    <text evidence="1 8">Belongs to the class-II aminoacyl-tRNA synthetase family.</text>
</comment>
<dbReference type="PROSITE" id="PS50862">
    <property type="entry name" value="AA_TRNA_LIGASE_II"/>
    <property type="match status" value="1"/>
</dbReference>
<dbReference type="GO" id="GO:0016874">
    <property type="term" value="F:ligase activity"/>
    <property type="evidence" value="ECO:0007669"/>
    <property type="project" value="UniProtKB-KW"/>
</dbReference>
<dbReference type="InterPro" id="IPR002313">
    <property type="entry name" value="Lys-tRNA-ligase_II"/>
</dbReference>
<dbReference type="SUPFAM" id="SSF55681">
    <property type="entry name" value="Class II aaRS and biotin synthetases"/>
    <property type="match status" value="1"/>
</dbReference>
<dbReference type="HAMAP" id="MF_00252">
    <property type="entry name" value="Lys_tRNA_synth_class2"/>
    <property type="match status" value="1"/>
</dbReference>
<keyword evidence="8" id="KW-0648">Protein biosynthesis</keyword>
<evidence type="ECO:0000256" key="3">
    <source>
        <dbReference type="ARBA" id="ARBA00022723"/>
    </source>
</evidence>
<evidence type="ECO:0000313" key="12">
    <source>
        <dbReference type="Proteomes" id="UP000620550"/>
    </source>
</evidence>
<keyword evidence="6 8" id="KW-0030">Aminoacyl-tRNA synthetase</keyword>
<evidence type="ECO:0000256" key="2">
    <source>
        <dbReference type="ARBA" id="ARBA00022598"/>
    </source>
</evidence>
<dbReference type="Gene3D" id="2.40.50.140">
    <property type="entry name" value="Nucleic acid-binding proteins"/>
    <property type="match status" value="1"/>
</dbReference>
<accession>A0ABQ3HPT1</accession>
<dbReference type="CDD" id="cd04322">
    <property type="entry name" value="LysRS_N"/>
    <property type="match status" value="1"/>
</dbReference>
<keyword evidence="12" id="KW-1185">Reference proteome</keyword>
<evidence type="ECO:0000256" key="9">
    <source>
        <dbReference type="RuleBase" id="RU000336"/>
    </source>
</evidence>
<dbReference type="NCBIfam" id="TIGR00499">
    <property type="entry name" value="lysS_bact"/>
    <property type="match status" value="1"/>
</dbReference>
<comment type="subcellular location">
    <subcellularLocation>
        <location evidence="8">Cytoplasm</location>
    </subcellularLocation>
</comment>
<dbReference type="InterPro" id="IPR044136">
    <property type="entry name" value="Lys-tRNA-ligase_II_N"/>
</dbReference>
<evidence type="ECO:0000256" key="6">
    <source>
        <dbReference type="ARBA" id="ARBA00023146"/>
    </source>
</evidence>
<feature type="domain" description="Aminoacyl-transfer RNA synthetases class-II family profile" evidence="10">
    <location>
        <begin position="186"/>
        <end position="500"/>
    </location>
</feature>
<dbReference type="Pfam" id="PF00152">
    <property type="entry name" value="tRNA-synt_2"/>
    <property type="match status" value="1"/>
</dbReference>
<dbReference type="InterPro" id="IPR006195">
    <property type="entry name" value="aa-tRNA-synth_II"/>
</dbReference>
<evidence type="ECO:0000256" key="1">
    <source>
        <dbReference type="ARBA" id="ARBA00008226"/>
    </source>
</evidence>
<dbReference type="Proteomes" id="UP000620550">
    <property type="component" value="Unassembled WGS sequence"/>
</dbReference>
<gene>
    <name evidence="8 11" type="primary">lysS</name>
    <name evidence="11" type="ORF">GCM10017764_02440</name>
</gene>
<evidence type="ECO:0000256" key="5">
    <source>
        <dbReference type="ARBA" id="ARBA00022840"/>
    </source>
</evidence>
<reference evidence="12" key="1">
    <citation type="journal article" date="2019" name="Int. J. Syst. Evol. Microbiol.">
        <title>The Global Catalogue of Microorganisms (GCM) 10K type strain sequencing project: providing services to taxonomists for standard genome sequencing and annotation.</title>
        <authorList>
            <consortium name="The Broad Institute Genomics Platform"/>
            <consortium name="The Broad Institute Genome Sequencing Center for Infectious Disease"/>
            <person name="Wu L."/>
            <person name="Ma J."/>
        </authorList>
    </citation>
    <scope>NUCLEOTIDE SEQUENCE [LARGE SCALE GENOMIC DNA]</scope>
    <source>
        <strain evidence="12">CGMCC 1.12966</strain>
    </source>
</reference>
<comment type="caution">
    <text evidence="11">The sequence shown here is derived from an EMBL/GenBank/DDBJ whole genome shotgun (WGS) entry which is preliminary data.</text>
</comment>
<dbReference type="CDD" id="cd00775">
    <property type="entry name" value="LysRS_core"/>
    <property type="match status" value="1"/>
</dbReference>
<feature type="binding site" evidence="8">
    <location>
        <position position="419"/>
    </location>
    <ligand>
        <name>Mg(2+)</name>
        <dbReference type="ChEBI" id="CHEBI:18420"/>
        <label>1</label>
    </ligand>
</feature>
<comment type="subunit">
    <text evidence="8">Homodimer.</text>
</comment>